<keyword evidence="2" id="KW-1185">Reference proteome</keyword>
<proteinExistence type="predicted"/>
<dbReference type="RefSeq" id="XP_008612201.1">
    <property type="nucleotide sequence ID" value="XM_008613979.1"/>
</dbReference>
<dbReference type="OMA" id="RITYTEV"/>
<dbReference type="VEuPathDB" id="FungiDB:SDRG_08111"/>
<dbReference type="InParanoid" id="T0Q8W7"/>
<dbReference type="Proteomes" id="UP000030762">
    <property type="component" value="Unassembled WGS sequence"/>
</dbReference>
<evidence type="ECO:0000313" key="1">
    <source>
        <dbReference type="EMBL" id="EQC34339.1"/>
    </source>
</evidence>
<sequence>MKKCIVLVSNQSFSAENKSNTSSLNALLDAKKIKRVEVDGSAEDMVDRRNTLFGISGVRGSYPQVFLVDEGETTPRFIGLFDAIQHMNEMNDLPTDIIEQNNILTFDAVFAGTSPRLDPP</sequence>
<evidence type="ECO:0000313" key="2">
    <source>
        <dbReference type="Proteomes" id="UP000030762"/>
    </source>
</evidence>
<name>T0Q8W7_SAPDV</name>
<gene>
    <name evidence="1" type="ORF">SDRG_08111</name>
</gene>
<dbReference type="AlphaFoldDB" id="T0Q8W7"/>
<reference evidence="1 2" key="1">
    <citation type="submission" date="2012-04" db="EMBL/GenBank/DDBJ databases">
        <title>The Genome Sequence of Saprolegnia declina VS20.</title>
        <authorList>
            <consortium name="The Broad Institute Genome Sequencing Platform"/>
            <person name="Russ C."/>
            <person name="Nusbaum C."/>
            <person name="Tyler B."/>
            <person name="van West P."/>
            <person name="Dieguez-Uribeondo J."/>
            <person name="de Bruijn I."/>
            <person name="Tripathy S."/>
            <person name="Jiang R."/>
            <person name="Young S.K."/>
            <person name="Zeng Q."/>
            <person name="Gargeya S."/>
            <person name="Fitzgerald M."/>
            <person name="Haas B."/>
            <person name="Abouelleil A."/>
            <person name="Alvarado L."/>
            <person name="Arachchi H.M."/>
            <person name="Berlin A."/>
            <person name="Chapman S.B."/>
            <person name="Goldberg J."/>
            <person name="Griggs A."/>
            <person name="Gujja S."/>
            <person name="Hansen M."/>
            <person name="Howarth C."/>
            <person name="Imamovic A."/>
            <person name="Larimer J."/>
            <person name="McCowen C."/>
            <person name="Montmayeur A."/>
            <person name="Murphy C."/>
            <person name="Neiman D."/>
            <person name="Pearson M."/>
            <person name="Priest M."/>
            <person name="Roberts A."/>
            <person name="Saif S."/>
            <person name="Shea T."/>
            <person name="Sisk P."/>
            <person name="Sykes S."/>
            <person name="Wortman J."/>
            <person name="Nusbaum C."/>
            <person name="Birren B."/>
        </authorList>
    </citation>
    <scope>NUCLEOTIDE SEQUENCE [LARGE SCALE GENOMIC DNA]</scope>
    <source>
        <strain evidence="1 2">VS20</strain>
    </source>
</reference>
<evidence type="ECO:0008006" key="3">
    <source>
        <dbReference type="Google" id="ProtNLM"/>
    </source>
</evidence>
<dbReference type="EMBL" id="JH767155">
    <property type="protein sequence ID" value="EQC34339.1"/>
    <property type="molecule type" value="Genomic_DNA"/>
</dbReference>
<accession>T0Q8W7</accession>
<protein>
    <recommendedName>
        <fullName evidence="3">Glutaredoxin domain-containing protein</fullName>
    </recommendedName>
</protein>
<dbReference type="OrthoDB" id="49680at2759"/>
<dbReference type="GeneID" id="19948838"/>
<dbReference type="eggNOG" id="ENOG502S9P0">
    <property type="taxonomic scope" value="Eukaryota"/>
</dbReference>
<dbReference type="Gene3D" id="3.40.30.10">
    <property type="entry name" value="Glutaredoxin"/>
    <property type="match status" value="1"/>
</dbReference>
<organism evidence="1 2">
    <name type="scientific">Saprolegnia diclina (strain VS20)</name>
    <dbReference type="NCBI Taxonomy" id="1156394"/>
    <lineage>
        <taxon>Eukaryota</taxon>
        <taxon>Sar</taxon>
        <taxon>Stramenopiles</taxon>
        <taxon>Oomycota</taxon>
        <taxon>Saprolegniomycetes</taxon>
        <taxon>Saprolegniales</taxon>
        <taxon>Saprolegniaceae</taxon>
        <taxon>Saprolegnia</taxon>
    </lineage>
</organism>